<evidence type="ECO:0000256" key="1">
    <source>
        <dbReference type="ARBA" id="ARBA00005147"/>
    </source>
</evidence>
<dbReference type="Proteomes" id="UP000316621">
    <property type="component" value="Chromosome 2"/>
</dbReference>
<dbReference type="Gramene" id="RZC50273">
    <property type="protein sequence ID" value="RZC50273"/>
    <property type="gene ID" value="C5167_018699"/>
</dbReference>
<dbReference type="OrthoDB" id="610608at2759"/>
<keyword evidence="5" id="KW-0560">Oxidoreductase</keyword>
<evidence type="ECO:0000313" key="10">
    <source>
        <dbReference type="Proteomes" id="UP000316621"/>
    </source>
</evidence>
<dbReference type="Gene3D" id="3.30.70.2520">
    <property type="match status" value="1"/>
</dbReference>
<evidence type="ECO:0000256" key="5">
    <source>
        <dbReference type="ARBA" id="ARBA00023002"/>
    </source>
</evidence>
<dbReference type="PROSITE" id="PS51387">
    <property type="entry name" value="FAD_PCMH"/>
    <property type="match status" value="1"/>
</dbReference>
<dbReference type="Pfam" id="PF01565">
    <property type="entry name" value="FAD_binding_4"/>
    <property type="match status" value="1"/>
</dbReference>
<dbReference type="InterPro" id="IPR016166">
    <property type="entry name" value="FAD-bd_PCMH"/>
</dbReference>
<evidence type="ECO:0000256" key="4">
    <source>
        <dbReference type="ARBA" id="ARBA00022644"/>
    </source>
</evidence>
<dbReference type="AlphaFoldDB" id="A0A4Y7IN12"/>
<dbReference type="UniPathway" id="UPA00132"/>
<dbReference type="EMBL" id="CM010716">
    <property type="protein sequence ID" value="RZC50273.1"/>
    <property type="molecule type" value="Genomic_DNA"/>
</dbReference>
<dbReference type="OMA" id="EQCELAS"/>
<organism evidence="9 10">
    <name type="scientific">Papaver somniferum</name>
    <name type="common">Opium poppy</name>
    <dbReference type="NCBI Taxonomy" id="3469"/>
    <lineage>
        <taxon>Eukaryota</taxon>
        <taxon>Viridiplantae</taxon>
        <taxon>Streptophyta</taxon>
        <taxon>Embryophyta</taxon>
        <taxon>Tracheophyta</taxon>
        <taxon>Spermatophyta</taxon>
        <taxon>Magnoliopsida</taxon>
        <taxon>Ranunculales</taxon>
        <taxon>Papaveraceae</taxon>
        <taxon>Papaveroideae</taxon>
        <taxon>Papaver</taxon>
    </lineage>
</organism>
<evidence type="ECO:0000259" key="8">
    <source>
        <dbReference type="PROSITE" id="PS51387"/>
    </source>
</evidence>
<dbReference type="InterPro" id="IPR016169">
    <property type="entry name" value="FAD-bd_PCMH_sub2"/>
</dbReference>
<dbReference type="GO" id="GO:0016020">
    <property type="term" value="C:membrane"/>
    <property type="evidence" value="ECO:0007669"/>
    <property type="project" value="InterPro"/>
</dbReference>
<dbReference type="InterPro" id="IPR055154">
    <property type="entry name" value="GULLO2-like_C"/>
</dbReference>
<dbReference type="InterPro" id="IPR010030">
    <property type="entry name" value="GULO_Plant"/>
</dbReference>
<feature type="chain" id="PRO_5021389397" description="L-gulonolactone oxidase" evidence="7">
    <location>
        <begin position="30"/>
        <end position="580"/>
    </location>
</feature>
<keyword evidence="4" id="KW-0060">Ascorbate biosynthesis</keyword>
<evidence type="ECO:0000256" key="2">
    <source>
        <dbReference type="ARBA" id="ARBA00005466"/>
    </source>
</evidence>
<evidence type="ECO:0000256" key="3">
    <source>
        <dbReference type="ARBA" id="ARBA00013121"/>
    </source>
</evidence>
<feature type="domain" description="FAD-binding PCMH-type" evidence="8">
    <location>
        <begin position="56"/>
        <end position="236"/>
    </location>
</feature>
<dbReference type="GO" id="GO:0071949">
    <property type="term" value="F:FAD binding"/>
    <property type="evidence" value="ECO:0007669"/>
    <property type="project" value="InterPro"/>
</dbReference>
<dbReference type="EC" id="1.1.3.8" evidence="3"/>
<dbReference type="SUPFAM" id="SSF56176">
    <property type="entry name" value="FAD-binding/transporter-associated domain-like"/>
    <property type="match status" value="1"/>
</dbReference>
<gene>
    <name evidence="9" type="ORF">C5167_018699</name>
</gene>
<dbReference type="InterPro" id="IPR007173">
    <property type="entry name" value="ALO_C"/>
</dbReference>
<dbReference type="InterPro" id="IPR036318">
    <property type="entry name" value="FAD-bd_PCMH-like_sf"/>
</dbReference>
<name>A0A4Y7IN12_PAPSO</name>
<dbReference type="Pfam" id="PF04030">
    <property type="entry name" value="ALO"/>
    <property type="match status" value="1"/>
</dbReference>
<dbReference type="NCBIfam" id="TIGR01677">
    <property type="entry name" value="pln_FAD_oxido"/>
    <property type="match status" value="1"/>
</dbReference>
<dbReference type="GO" id="GO:0003885">
    <property type="term" value="F:D-arabinono-1,4-lactone oxidase activity"/>
    <property type="evidence" value="ECO:0007669"/>
    <property type="project" value="InterPro"/>
</dbReference>
<dbReference type="GO" id="GO:0019853">
    <property type="term" value="P:L-ascorbic acid biosynthetic process"/>
    <property type="evidence" value="ECO:0007669"/>
    <property type="project" value="UniProtKB-UniPathway"/>
</dbReference>
<keyword evidence="7" id="KW-0732">Signal</keyword>
<dbReference type="Gene3D" id="3.30.465.10">
    <property type="match status" value="1"/>
</dbReference>
<dbReference type="GO" id="GO:0050105">
    <property type="term" value="F:L-gulonolactone oxidase activity"/>
    <property type="evidence" value="ECO:0007669"/>
    <property type="project" value="UniProtKB-EC"/>
</dbReference>
<comment type="catalytic activity">
    <reaction evidence="6">
        <text>L-gulono-1,4-lactone + O2 = L-ascorbate + H2O2 + H(+)</text>
        <dbReference type="Rhea" id="RHEA:32363"/>
        <dbReference type="ChEBI" id="CHEBI:15378"/>
        <dbReference type="ChEBI" id="CHEBI:15379"/>
        <dbReference type="ChEBI" id="CHEBI:16240"/>
        <dbReference type="ChEBI" id="CHEBI:17587"/>
        <dbReference type="ChEBI" id="CHEBI:38290"/>
        <dbReference type="EC" id="1.1.3.8"/>
    </reaction>
</comment>
<evidence type="ECO:0000256" key="6">
    <source>
        <dbReference type="ARBA" id="ARBA00048083"/>
    </source>
</evidence>
<dbReference type="InterPro" id="IPR050432">
    <property type="entry name" value="FAD-linked_Oxidoreductases_BP"/>
</dbReference>
<proteinExistence type="inferred from homology"/>
<evidence type="ECO:0000256" key="7">
    <source>
        <dbReference type="SAM" id="SignalP"/>
    </source>
</evidence>
<reference evidence="9 10" key="1">
    <citation type="journal article" date="2018" name="Science">
        <title>The opium poppy genome and morphinan production.</title>
        <authorList>
            <person name="Guo L."/>
            <person name="Winzer T."/>
            <person name="Yang X."/>
            <person name="Li Y."/>
            <person name="Ning Z."/>
            <person name="He Z."/>
            <person name="Teodor R."/>
            <person name="Lu Y."/>
            <person name="Bowser T.A."/>
            <person name="Graham I.A."/>
            <person name="Ye K."/>
        </authorList>
    </citation>
    <scope>NUCLEOTIDE SEQUENCE [LARGE SCALE GENOMIC DNA]</scope>
    <source>
        <strain evidence="10">cv. HN1</strain>
        <tissue evidence="9">Leaves</tissue>
    </source>
</reference>
<comment type="similarity">
    <text evidence="2">Belongs to the oxygen-dependent FAD-linked oxidoreductase family.</text>
</comment>
<dbReference type="PANTHER" id="PTHR13878:SF125">
    <property type="entry name" value="L-GULONOLACTONE OXIDASE 3"/>
    <property type="match status" value="1"/>
</dbReference>
<dbReference type="STRING" id="3469.A0A4Y7IN12"/>
<dbReference type="PANTHER" id="PTHR13878">
    <property type="entry name" value="GULONOLACTONE OXIDASE"/>
    <property type="match status" value="1"/>
</dbReference>
<feature type="signal peptide" evidence="7">
    <location>
        <begin position="1"/>
        <end position="29"/>
    </location>
</feature>
<evidence type="ECO:0000313" key="9">
    <source>
        <dbReference type="EMBL" id="RZC50273.1"/>
    </source>
</evidence>
<accession>A0A4Y7IN12</accession>
<dbReference type="Pfam" id="PF22906">
    <property type="entry name" value="GULLO2-like_3rd"/>
    <property type="match status" value="1"/>
</dbReference>
<dbReference type="InterPro" id="IPR006094">
    <property type="entry name" value="Oxid_FAD_bind_N"/>
</dbReference>
<keyword evidence="10" id="KW-1185">Reference proteome</keyword>
<comment type="pathway">
    <text evidence="1">Cofactor biosynthesis; L-ascorbate biosynthesis.</text>
</comment>
<sequence length="580" mass="63963">MGSLGICLSVLFGFVLLTWDSTVIIQTNAMPPPSPVKCDRNGCTLYNAYGVWDDRRDCRAQRVVFPETEEELLLAVAQANKKKLKVKIVTGFSHSIPKLACPLRNSSILISTAKYNSGIEIDVNNMTVTVDSGVGLRSLIDKVEEAGLSLVVSPYWEGLSIGGIVSTGAHGSSWWGKGGAVHDHIVGISVIVAANESDSYAKIIQLDAQNPLFNAARISLGMLGAISKVKISLEAGFKRSITNVYQNDTNLEDEVMDLAVAHEFADITWYPSFRTTVYRKDDRVPSNTSGNGINDFIGFQPTPIFLSESTRSAEENVEKTRDIEEQCELASTLVGYKKSLANGLKNDGVSFTGYPVVGRQGRMQASGSCLYSPKLTQSTCVWDRRIKGLFFYESGAVFPASNFGDFIRDVKKLRDLKPSNFCGLDMYIGFLMRFIKASEAYLGHPEDSIAVDFTYYRANDPSTPRMNQDILEEIEQLAFFKYSAKPHWAKNRNLAFFGVKEKYPKFSKFLEAKKVLDPGNMFSTDLLDEIVFGIESANAAGCAMEGQCICSEDKHCNPRLGYLCQPGLVYTAAKVCRPSV</sequence>
<protein>
    <recommendedName>
        <fullName evidence="3">L-gulonolactone oxidase</fullName>
        <ecNumber evidence="3">1.1.3.8</ecNumber>
    </recommendedName>
</protein>